<dbReference type="InterPro" id="IPR011249">
    <property type="entry name" value="Metalloenz_LuxS/M16"/>
</dbReference>
<dbReference type="EMBL" id="CM008973">
    <property type="protein sequence ID" value="PNW75316.1"/>
    <property type="molecule type" value="Genomic_DNA"/>
</dbReference>
<dbReference type="InterPro" id="IPR007863">
    <property type="entry name" value="Peptidase_M16_C"/>
</dbReference>
<dbReference type="Gene3D" id="3.30.830.10">
    <property type="entry name" value="Metalloenzyme, LuxS/M16 peptidase-like"/>
    <property type="match status" value="2"/>
</dbReference>
<evidence type="ECO:0000313" key="4">
    <source>
        <dbReference type="Proteomes" id="UP000006906"/>
    </source>
</evidence>
<dbReference type="Proteomes" id="UP000006906">
    <property type="component" value="Chromosome 12"/>
</dbReference>
<dbReference type="ExpressionAtlas" id="A0A2K3D459">
    <property type="expression patterns" value="baseline and differential"/>
</dbReference>
<dbReference type="Pfam" id="PF05193">
    <property type="entry name" value="Peptidase_M16_C"/>
    <property type="match status" value="2"/>
</dbReference>
<dbReference type="OMA" id="SRLMRYE"/>
<feature type="domain" description="Peptidase M16 C-terminal" evidence="2">
    <location>
        <begin position="357"/>
        <end position="419"/>
    </location>
</feature>
<dbReference type="STRING" id="3055.A0A2K3D459"/>
<dbReference type="SUPFAM" id="SSF63411">
    <property type="entry name" value="LuxS/MPP-like metallohydrolase"/>
    <property type="match status" value="2"/>
</dbReference>
<keyword evidence="4" id="KW-1185">Reference proteome</keyword>
<dbReference type="InParanoid" id="A0A2K3D459"/>
<dbReference type="AlphaFoldDB" id="A0A2K3D459"/>
<dbReference type="Gramene" id="PNW75316">
    <property type="protein sequence ID" value="PNW75316"/>
    <property type="gene ID" value="CHLRE_12g522050v5"/>
</dbReference>
<feature type="compositionally biased region" description="Low complexity" evidence="1">
    <location>
        <begin position="476"/>
        <end position="505"/>
    </location>
</feature>
<dbReference type="RefSeq" id="XP_042918489.1">
    <property type="nucleotide sequence ID" value="XM_043068394.1"/>
</dbReference>
<sequence length="722" mass="73320">MHAPRVHSKSGLWRTSHLNSATGSRLCVGAGEGLSAWRGQVSVQHPVRVAAAAGPSPAHSDSRGVPSTAATQPPRKLQTTSAASASAAALTPDACRHARATLASFLAAAVTLTSPWGPLDAAAAVAATAATPAAPTAAVAPATAAVAEGLAAAAAAPAATTAPGVRFTGPEVLQQLPPLPDTFPPLPELKLPKYTTATLRNGLRVFLLRDDEVPLVRATLLMRGGQYGSPPDKVGTATLTSYVQRAGGSTAHPAPGLDTRLEELAAAIELGAGQQALSADMSCLAEDVEEVMGLMAEVVRSPALPADKLSLYQAQLYNALEHQNDSPAAVARRKMTKLLYGPDSIYARTPTKAMVSSITVADLAAYVATWERPDAAVLGVVGAFEPRSMMALIEKEFGDWAPAPGQPEQPPPVPRGPAPALPPQVEAAAASRSAVAAAGTSSSSSAAAAGTPAAVATAAGASSSALSATTQVASAGGAPEAGAGAADSSAGAAATQAEQAAQAAPAPAPAPGGGRPKRPIVYLVDRPGLTQANVLLGEPGIALSDPDVFALDALGGVFNSFGGQLFDTLRSREGLAYSVSGGWDSPPDHPGLFLAGGQTSAPGEFLRSLRQLLGRAAAEPPSLKELEAAKAETLNSFAFNFASSSNQLQRILVYDLLGLPQDYLFRYFRGIEDVSRSDVLAAAAAHLHPESQAVVVVADRELAAPSLEAAGFEVVPMRLEDA</sequence>
<accession>A0A2K3D459</accession>
<organism evidence="3 4">
    <name type="scientific">Chlamydomonas reinhardtii</name>
    <name type="common">Chlamydomonas smithii</name>
    <dbReference type="NCBI Taxonomy" id="3055"/>
    <lineage>
        <taxon>Eukaryota</taxon>
        <taxon>Viridiplantae</taxon>
        <taxon>Chlorophyta</taxon>
        <taxon>core chlorophytes</taxon>
        <taxon>Chlorophyceae</taxon>
        <taxon>CS clade</taxon>
        <taxon>Chlamydomonadales</taxon>
        <taxon>Chlamydomonadaceae</taxon>
        <taxon>Chlamydomonas</taxon>
    </lineage>
</organism>
<dbReference type="PANTHER" id="PTHR11851:SF225">
    <property type="entry name" value="NON-PEPTIDASE HOMOLOG YMXG"/>
    <property type="match status" value="1"/>
</dbReference>
<gene>
    <name evidence="3" type="ORF">CHLRE_12g522050v5</name>
</gene>
<dbReference type="GeneID" id="5722563"/>
<dbReference type="OrthoDB" id="4365at2759"/>
<dbReference type="InterPro" id="IPR050361">
    <property type="entry name" value="MPP/UQCRC_Complex"/>
</dbReference>
<dbReference type="PANTHER" id="PTHR11851">
    <property type="entry name" value="METALLOPROTEASE"/>
    <property type="match status" value="1"/>
</dbReference>
<dbReference type="KEGG" id="cre:CHLRE_12g522050v5"/>
<proteinExistence type="predicted"/>
<feature type="region of interest" description="Disordered" evidence="1">
    <location>
        <begin position="399"/>
        <end position="427"/>
    </location>
</feature>
<name>A0A2K3D459_CHLRE</name>
<feature type="region of interest" description="Disordered" evidence="1">
    <location>
        <begin position="51"/>
        <end position="84"/>
    </location>
</feature>
<feature type="domain" description="Peptidase M16 C-terminal" evidence="2">
    <location>
        <begin position="507"/>
        <end position="631"/>
    </location>
</feature>
<protein>
    <recommendedName>
        <fullName evidence="2">Peptidase M16 C-terminal domain-containing protein</fullName>
    </recommendedName>
</protein>
<reference evidence="3 4" key="1">
    <citation type="journal article" date="2007" name="Science">
        <title>The Chlamydomonas genome reveals the evolution of key animal and plant functions.</title>
        <authorList>
            <person name="Merchant S.S."/>
            <person name="Prochnik S.E."/>
            <person name="Vallon O."/>
            <person name="Harris E.H."/>
            <person name="Karpowicz S.J."/>
            <person name="Witman G.B."/>
            <person name="Terry A."/>
            <person name="Salamov A."/>
            <person name="Fritz-Laylin L.K."/>
            <person name="Marechal-Drouard L."/>
            <person name="Marshall W.F."/>
            <person name="Qu L.H."/>
            <person name="Nelson D.R."/>
            <person name="Sanderfoot A.A."/>
            <person name="Spalding M.H."/>
            <person name="Kapitonov V.V."/>
            <person name="Ren Q."/>
            <person name="Ferris P."/>
            <person name="Lindquist E."/>
            <person name="Shapiro H."/>
            <person name="Lucas S.M."/>
            <person name="Grimwood J."/>
            <person name="Schmutz J."/>
            <person name="Cardol P."/>
            <person name="Cerutti H."/>
            <person name="Chanfreau G."/>
            <person name="Chen C.L."/>
            <person name="Cognat V."/>
            <person name="Croft M.T."/>
            <person name="Dent R."/>
            <person name="Dutcher S."/>
            <person name="Fernandez E."/>
            <person name="Fukuzawa H."/>
            <person name="Gonzalez-Ballester D."/>
            <person name="Gonzalez-Halphen D."/>
            <person name="Hallmann A."/>
            <person name="Hanikenne M."/>
            <person name="Hippler M."/>
            <person name="Inwood W."/>
            <person name="Jabbari K."/>
            <person name="Kalanon M."/>
            <person name="Kuras R."/>
            <person name="Lefebvre P.A."/>
            <person name="Lemaire S.D."/>
            <person name="Lobanov A.V."/>
            <person name="Lohr M."/>
            <person name="Manuell A."/>
            <person name="Meier I."/>
            <person name="Mets L."/>
            <person name="Mittag M."/>
            <person name="Mittelmeier T."/>
            <person name="Moroney J.V."/>
            <person name="Moseley J."/>
            <person name="Napoli C."/>
            <person name="Nedelcu A.M."/>
            <person name="Niyogi K."/>
            <person name="Novoselov S.V."/>
            <person name="Paulsen I.T."/>
            <person name="Pazour G."/>
            <person name="Purton S."/>
            <person name="Ral J.P."/>
            <person name="Riano-Pachon D.M."/>
            <person name="Riekhof W."/>
            <person name="Rymarquis L."/>
            <person name="Schroda M."/>
            <person name="Stern D."/>
            <person name="Umen J."/>
            <person name="Willows R."/>
            <person name="Wilson N."/>
            <person name="Zimmer S.L."/>
            <person name="Allmer J."/>
            <person name="Balk J."/>
            <person name="Bisova K."/>
            <person name="Chen C.J."/>
            <person name="Elias M."/>
            <person name="Gendler K."/>
            <person name="Hauser C."/>
            <person name="Lamb M.R."/>
            <person name="Ledford H."/>
            <person name="Long J.C."/>
            <person name="Minagawa J."/>
            <person name="Page M.D."/>
            <person name="Pan J."/>
            <person name="Pootakham W."/>
            <person name="Roje S."/>
            <person name="Rose A."/>
            <person name="Stahlberg E."/>
            <person name="Terauchi A.M."/>
            <person name="Yang P."/>
            <person name="Ball S."/>
            <person name="Bowler C."/>
            <person name="Dieckmann C.L."/>
            <person name="Gladyshev V.N."/>
            <person name="Green P."/>
            <person name="Jorgensen R."/>
            <person name="Mayfield S."/>
            <person name="Mueller-Roeber B."/>
            <person name="Rajamani S."/>
            <person name="Sayre R.T."/>
            <person name="Brokstein P."/>
            <person name="Dubchak I."/>
            <person name="Goodstein D."/>
            <person name="Hornick L."/>
            <person name="Huang Y.W."/>
            <person name="Jhaveri J."/>
            <person name="Luo Y."/>
            <person name="Martinez D."/>
            <person name="Ngau W.C."/>
            <person name="Otillar B."/>
            <person name="Poliakov A."/>
            <person name="Porter A."/>
            <person name="Szajkowski L."/>
            <person name="Werner G."/>
            <person name="Zhou K."/>
            <person name="Grigoriev I.V."/>
            <person name="Rokhsar D.S."/>
            <person name="Grossman A.R."/>
        </authorList>
    </citation>
    <scope>NUCLEOTIDE SEQUENCE [LARGE SCALE GENOMIC DNA]</scope>
    <source>
        <strain evidence="4">CC-503</strain>
    </source>
</reference>
<dbReference type="GO" id="GO:0046872">
    <property type="term" value="F:metal ion binding"/>
    <property type="evidence" value="ECO:0007669"/>
    <property type="project" value="InterPro"/>
</dbReference>
<evidence type="ECO:0000313" key="3">
    <source>
        <dbReference type="EMBL" id="PNW75316.1"/>
    </source>
</evidence>
<evidence type="ECO:0000259" key="2">
    <source>
        <dbReference type="Pfam" id="PF05193"/>
    </source>
</evidence>
<feature type="compositionally biased region" description="Pro residues" evidence="1">
    <location>
        <begin position="404"/>
        <end position="422"/>
    </location>
</feature>
<feature type="region of interest" description="Disordered" evidence="1">
    <location>
        <begin position="476"/>
        <end position="519"/>
    </location>
</feature>
<evidence type="ECO:0000256" key="1">
    <source>
        <dbReference type="SAM" id="MobiDB-lite"/>
    </source>
</evidence>